<dbReference type="EMBL" id="KY971610">
    <property type="protein sequence ID" value="ASD52124.1"/>
    <property type="molecule type" value="Genomic_DNA"/>
</dbReference>
<keyword evidence="3" id="KW-1185">Reference proteome</keyword>
<gene>
    <name evidence="2" type="ORF">PspYZU05_172</name>
</gene>
<dbReference type="InterPro" id="IPR036249">
    <property type="entry name" value="Thioredoxin-like_sf"/>
</dbReference>
<evidence type="ECO:0000259" key="1">
    <source>
        <dbReference type="Pfam" id="PF00462"/>
    </source>
</evidence>
<dbReference type="InterPro" id="IPR002109">
    <property type="entry name" value="Glutaredoxin"/>
</dbReference>
<reference evidence="2 3" key="1">
    <citation type="submission" date="2017-04" db="EMBL/GenBank/DDBJ databases">
        <title>Isolation of lytic bacteriophages infecting Pseudomonas strains for biocontrol of fish and shrimp spoilage during chilled storage.</title>
        <authorList>
            <person name="Yang Z."/>
            <person name="Tao X."/>
            <person name="Gao L."/>
            <person name="Rao S."/>
        </authorList>
    </citation>
    <scope>NUCLEOTIDE SEQUENCE [LARGE SCALE GENOMIC DNA]</scope>
</reference>
<sequence length="91" mass="10188">MSIVVYGFDPSVYRCVPCINAKRLLDAKRKEYKFISVAKESGPDGPVFDESVLDELESLLGRRTKISMPQIVINGVAIGGFTELQKHNWSK</sequence>
<protein>
    <submittedName>
        <fullName evidence="2">Thioredoxin</fullName>
    </submittedName>
</protein>
<evidence type="ECO:0000313" key="3">
    <source>
        <dbReference type="Proteomes" id="UP000247773"/>
    </source>
</evidence>
<name>A0A2U7NJL5_9CAUD</name>
<accession>A0A2U7NJL5</accession>
<feature type="domain" description="Glutaredoxin" evidence="1">
    <location>
        <begin position="13"/>
        <end position="77"/>
    </location>
</feature>
<dbReference type="Gene3D" id="3.40.30.10">
    <property type="entry name" value="Glutaredoxin"/>
    <property type="match status" value="1"/>
</dbReference>
<organism evidence="2 3">
    <name type="scientific">Pseudomonas phage PspYZU05</name>
    <dbReference type="NCBI Taxonomy" id="1983556"/>
    <lineage>
        <taxon>Viruses</taxon>
        <taxon>Duplodnaviria</taxon>
        <taxon>Heunggongvirae</taxon>
        <taxon>Uroviricota</taxon>
        <taxon>Caudoviricetes</taxon>
        <taxon>Pantevenvirales</taxon>
        <taxon>Straboviridae</taxon>
        <taxon>Jiangsuvirus</taxon>
        <taxon>Jiangsuvirus pspyzu05</taxon>
    </lineage>
</organism>
<dbReference type="SUPFAM" id="SSF52833">
    <property type="entry name" value="Thioredoxin-like"/>
    <property type="match status" value="1"/>
</dbReference>
<dbReference type="Pfam" id="PF00462">
    <property type="entry name" value="Glutaredoxin"/>
    <property type="match status" value="1"/>
</dbReference>
<evidence type="ECO:0000313" key="2">
    <source>
        <dbReference type="EMBL" id="ASD52124.1"/>
    </source>
</evidence>
<dbReference type="PROSITE" id="PS51354">
    <property type="entry name" value="GLUTAREDOXIN_2"/>
    <property type="match status" value="1"/>
</dbReference>
<proteinExistence type="predicted"/>
<dbReference type="Proteomes" id="UP000247773">
    <property type="component" value="Genome"/>
</dbReference>